<sequence length="236" mass="26772">MNTMKKIVQKLKELPVAQFPTEQYTTGSQILELIDKAIPNRQVVNHSNDKDEDDSVVGENCWSEIRKDIVLKENFWPNIRKHILADDPDAMPMKAICSVCWDELQVTCISTDDKLDIGLVAPCGHIMCPECWPRKIDGPRQTVFEGRRCPVCHVALECFICYKACDKVVIPRCGGKAAIKTVPETAPECGRVYRSWCKDCAKPSYQKGDGFWFDNSEEQGTPYIPPKPIKELLRVL</sequence>
<keyword evidence="1" id="KW-0863">Zinc-finger</keyword>
<comment type="caution">
    <text evidence="3">The sequence shown here is derived from an EMBL/GenBank/DDBJ whole genome shotgun (WGS) entry which is preliminary data.</text>
</comment>
<evidence type="ECO:0000313" key="4">
    <source>
        <dbReference type="Proteomes" id="UP000546213"/>
    </source>
</evidence>
<protein>
    <recommendedName>
        <fullName evidence="2">RING-type domain-containing protein</fullName>
    </recommendedName>
</protein>
<dbReference type="AlphaFoldDB" id="A0A8H5PXQ5"/>
<organism evidence="3 4">
    <name type="scientific">Fusarium pseudocircinatum</name>
    <dbReference type="NCBI Taxonomy" id="56676"/>
    <lineage>
        <taxon>Eukaryota</taxon>
        <taxon>Fungi</taxon>
        <taxon>Dikarya</taxon>
        <taxon>Ascomycota</taxon>
        <taxon>Pezizomycotina</taxon>
        <taxon>Sordariomycetes</taxon>
        <taxon>Hypocreomycetidae</taxon>
        <taxon>Hypocreales</taxon>
        <taxon>Nectriaceae</taxon>
        <taxon>Fusarium</taxon>
        <taxon>Fusarium fujikuroi species complex</taxon>
    </lineage>
</organism>
<evidence type="ECO:0000256" key="1">
    <source>
        <dbReference type="PROSITE-ProRule" id="PRU00175"/>
    </source>
</evidence>
<dbReference type="EMBL" id="JAAOAS010000020">
    <property type="protein sequence ID" value="KAF5604073.1"/>
    <property type="molecule type" value="Genomic_DNA"/>
</dbReference>
<evidence type="ECO:0000313" key="3">
    <source>
        <dbReference type="EMBL" id="KAF5604073.1"/>
    </source>
</evidence>
<gene>
    <name evidence="3" type="ORF">FPCIR_1007</name>
</gene>
<dbReference type="Gene3D" id="3.30.40.10">
    <property type="entry name" value="Zinc/RING finger domain, C3HC4 (zinc finger)"/>
    <property type="match status" value="1"/>
</dbReference>
<dbReference type="InterPro" id="IPR001841">
    <property type="entry name" value="Znf_RING"/>
</dbReference>
<keyword evidence="4" id="KW-1185">Reference proteome</keyword>
<dbReference type="SUPFAM" id="SSF57850">
    <property type="entry name" value="RING/U-box"/>
    <property type="match status" value="1"/>
</dbReference>
<evidence type="ECO:0000259" key="2">
    <source>
        <dbReference type="PROSITE" id="PS50089"/>
    </source>
</evidence>
<proteinExistence type="predicted"/>
<dbReference type="InterPro" id="IPR013083">
    <property type="entry name" value="Znf_RING/FYVE/PHD"/>
</dbReference>
<feature type="domain" description="RING-type" evidence="2">
    <location>
        <begin position="97"/>
        <end position="153"/>
    </location>
</feature>
<keyword evidence="1" id="KW-0862">Zinc</keyword>
<dbReference type="GO" id="GO:0008270">
    <property type="term" value="F:zinc ion binding"/>
    <property type="evidence" value="ECO:0007669"/>
    <property type="project" value="UniProtKB-KW"/>
</dbReference>
<name>A0A8H5PXQ5_9HYPO</name>
<keyword evidence="1" id="KW-0479">Metal-binding</keyword>
<dbReference type="Proteomes" id="UP000546213">
    <property type="component" value="Unassembled WGS sequence"/>
</dbReference>
<reference evidence="3 4" key="1">
    <citation type="submission" date="2020-05" db="EMBL/GenBank/DDBJ databases">
        <title>Identification and distribution of gene clusters putatively required for synthesis of sphingolipid metabolism inhibitors in phylogenetically diverse species of the filamentous fungus Fusarium.</title>
        <authorList>
            <person name="Kim H.-S."/>
            <person name="Busman M."/>
            <person name="Brown D.W."/>
            <person name="Divon H."/>
            <person name="Uhlig S."/>
            <person name="Proctor R.H."/>
        </authorList>
    </citation>
    <scope>NUCLEOTIDE SEQUENCE [LARGE SCALE GENOMIC DNA]</scope>
    <source>
        <strain evidence="3 4">NRRL 36939</strain>
    </source>
</reference>
<accession>A0A8H5PXQ5</accession>
<dbReference type="PROSITE" id="PS50089">
    <property type="entry name" value="ZF_RING_2"/>
    <property type="match status" value="1"/>
</dbReference>
<dbReference type="OrthoDB" id="5100092at2759"/>